<evidence type="ECO:0000256" key="1">
    <source>
        <dbReference type="SAM" id="SignalP"/>
    </source>
</evidence>
<organism evidence="2 3">
    <name type="scientific">Mucilaginibacter pocheonensis</name>
    <dbReference type="NCBI Taxonomy" id="398050"/>
    <lineage>
        <taxon>Bacteria</taxon>
        <taxon>Pseudomonadati</taxon>
        <taxon>Bacteroidota</taxon>
        <taxon>Sphingobacteriia</taxon>
        <taxon>Sphingobacteriales</taxon>
        <taxon>Sphingobacteriaceae</taxon>
        <taxon>Mucilaginibacter</taxon>
    </lineage>
</organism>
<dbReference type="RefSeq" id="WP_310092279.1">
    <property type="nucleotide sequence ID" value="NZ_JAVDUU010000001.1"/>
</dbReference>
<name>A0ABU1T6I1_9SPHI</name>
<accession>A0ABU1T6I1</accession>
<dbReference type="InterPro" id="IPR021345">
    <property type="entry name" value="DUF2961"/>
</dbReference>
<proteinExistence type="predicted"/>
<comment type="caution">
    <text evidence="2">The sequence shown here is derived from an EMBL/GenBank/DDBJ whole genome shotgun (WGS) entry which is preliminary data.</text>
</comment>
<reference evidence="2 3" key="1">
    <citation type="submission" date="2023-07" db="EMBL/GenBank/DDBJ databases">
        <title>Sorghum-associated microbial communities from plants grown in Nebraska, USA.</title>
        <authorList>
            <person name="Schachtman D."/>
        </authorList>
    </citation>
    <scope>NUCLEOTIDE SEQUENCE [LARGE SCALE GENOMIC DNA]</scope>
    <source>
        <strain evidence="2 3">3262</strain>
    </source>
</reference>
<gene>
    <name evidence="2" type="ORF">J2W55_000832</name>
</gene>
<sequence length="389" mass="44245">MRLLKYISIAFLLVFIVQVHAQEMMGLTEIKHNVKSKRVSSYDQSGDNHDNLQNIKNGDKRTIFNVKGAGVIDHIWITIAPEPRFLSRNDIIIRMYWDGNDYPSVESPIGPFFGQGWQESYLFTSAPLLATPSDGNGLVSYFAMPFAKGARIEIENQSGKDITAFYFYVDYTEMKKLPPNTGRFHAWYNKQLTGPADSVENEHWMFGPNKPNKTGANNYVIADIKGKGHFVGVNYYVHSPTPYWYGEGDDMIFIDGDDKPALNGTGTEDYFNTSWGAPKTPYSTPYFGYAKVNNDIGFLGKTHIYRFNIADPVYFDSSLKFTIEHGSTNVLTLDLASVAYWYQDKAERILPIPDAAARRPKPMIGPVDIHRWRNEWRKSKGNDPKLWGN</sequence>
<protein>
    <recommendedName>
        <fullName evidence="4">DUF2961 domain-containing protein</fullName>
    </recommendedName>
</protein>
<dbReference type="Gene3D" id="2.60.120.1390">
    <property type="match status" value="1"/>
</dbReference>
<evidence type="ECO:0008006" key="4">
    <source>
        <dbReference type="Google" id="ProtNLM"/>
    </source>
</evidence>
<evidence type="ECO:0000313" key="3">
    <source>
        <dbReference type="Proteomes" id="UP001247620"/>
    </source>
</evidence>
<dbReference type="Pfam" id="PF11175">
    <property type="entry name" value="DUF2961"/>
    <property type="match status" value="1"/>
</dbReference>
<keyword evidence="3" id="KW-1185">Reference proteome</keyword>
<evidence type="ECO:0000313" key="2">
    <source>
        <dbReference type="EMBL" id="MDR6941004.1"/>
    </source>
</evidence>
<feature type="chain" id="PRO_5047179170" description="DUF2961 domain-containing protein" evidence="1">
    <location>
        <begin position="22"/>
        <end position="389"/>
    </location>
</feature>
<dbReference type="Proteomes" id="UP001247620">
    <property type="component" value="Unassembled WGS sequence"/>
</dbReference>
<dbReference type="EMBL" id="JAVDUU010000001">
    <property type="protein sequence ID" value="MDR6941004.1"/>
    <property type="molecule type" value="Genomic_DNA"/>
</dbReference>
<keyword evidence="1" id="KW-0732">Signal</keyword>
<feature type="signal peptide" evidence="1">
    <location>
        <begin position="1"/>
        <end position="21"/>
    </location>
</feature>